<dbReference type="AlphaFoldDB" id="A0A1W6EHD6"/>
<reference evidence="1" key="1">
    <citation type="journal article" date="2017" name="Sci. Rep.">
        <title>Divergent copies of the large inverted repeat in the chloroplast genomes of ulvophycean green algae.</title>
        <authorList>
            <person name="Turmel M."/>
            <person name="Otis C."/>
            <person name="Lemieux C."/>
        </authorList>
    </citation>
    <scope>NUCLEOTIDE SEQUENCE</scope>
</reference>
<evidence type="ECO:0000313" key="1">
    <source>
        <dbReference type="EMBL" id="ARK14811.1"/>
    </source>
</evidence>
<protein>
    <submittedName>
        <fullName evidence="1">Putative LAGLIDADG homing endonuclease</fullName>
    </submittedName>
</protein>
<dbReference type="EMBL" id="KY407660">
    <property type="protein sequence ID" value="ARK14811.1"/>
    <property type="molecule type" value="Genomic_DNA"/>
</dbReference>
<proteinExistence type="predicted"/>
<accession>A0A1W6EHD6</accession>
<dbReference type="InterPro" id="IPR027434">
    <property type="entry name" value="Homing_endonucl"/>
</dbReference>
<dbReference type="SUPFAM" id="SSF55608">
    <property type="entry name" value="Homing endonucleases"/>
    <property type="match status" value="1"/>
</dbReference>
<keyword evidence="1" id="KW-0255">Endonuclease</keyword>
<dbReference type="RefSeq" id="YP_009367806.1">
    <property type="nucleotide sequence ID" value="NC_034713.1"/>
</dbReference>
<keyword evidence="1" id="KW-0378">Hydrolase</keyword>
<keyword evidence="1" id="KW-0934">Plastid</keyword>
<dbReference type="GO" id="GO:0004519">
    <property type="term" value="F:endonuclease activity"/>
    <property type="evidence" value="ECO:0007669"/>
    <property type="project" value="UniProtKB-KW"/>
</dbReference>
<keyword evidence="1" id="KW-0540">Nuclease</keyword>
<name>A0A1W6EHD6_9CHLO</name>
<gene>
    <name evidence="1" type="primary">orf154</name>
</gene>
<dbReference type="Gene3D" id="3.10.28.10">
    <property type="entry name" value="Homing endonucleases"/>
    <property type="match status" value="1"/>
</dbReference>
<geneLocation type="chloroplast" evidence="1"/>
<keyword evidence="1" id="KW-0150">Chloroplast</keyword>
<organism evidence="1">
    <name type="scientific">Neodangemannia microcystis</name>
    <dbReference type="NCBI Taxonomy" id="173495"/>
    <lineage>
        <taxon>Eukaryota</taxon>
        <taxon>Viridiplantae</taxon>
        <taxon>Chlorophyta</taxon>
        <taxon>core chlorophytes</taxon>
        <taxon>Ulvophyceae</taxon>
        <taxon>OUU clade</taxon>
        <taxon>Oltmannsiellopsidales</taxon>
        <taxon>Oltmannsiellopsidaceae</taxon>
        <taxon>Neodangemannia</taxon>
    </lineage>
</organism>
<dbReference type="GeneID" id="32884407"/>
<sequence>MQKESVKNEKLNLTKIQIAWLAGLFEGEASFTLDKRAKKRYAVSTAPPNVSVKIVLNDEDVIQTVANLLDKNVYLPKRLTIKNNQTYGCSIGDRNTLLYLLPRIYPYMGKRRKAQLDPCLKALNNWVIWFNSGGRSKMAKKRATGYIRAERIYR</sequence>